<evidence type="ECO:0000313" key="1">
    <source>
        <dbReference type="EMBL" id="PSR73642.1"/>
    </source>
</evidence>
<dbReference type="EMBL" id="MLYV02001069">
    <property type="protein sequence ID" value="PSR73642.1"/>
    <property type="molecule type" value="Genomic_DNA"/>
</dbReference>
<organism evidence="1 2">
    <name type="scientific">Hermanssonia centrifuga</name>
    <dbReference type="NCBI Taxonomy" id="98765"/>
    <lineage>
        <taxon>Eukaryota</taxon>
        <taxon>Fungi</taxon>
        <taxon>Dikarya</taxon>
        <taxon>Basidiomycota</taxon>
        <taxon>Agaricomycotina</taxon>
        <taxon>Agaricomycetes</taxon>
        <taxon>Polyporales</taxon>
        <taxon>Meruliaceae</taxon>
        <taxon>Hermanssonia</taxon>
    </lineage>
</organism>
<dbReference type="Proteomes" id="UP000186601">
    <property type="component" value="Unassembled WGS sequence"/>
</dbReference>
<evidence type="ECO:0000313" key="2">
    <source>
        <dbReference type="Proteomes" id="UP000186601"/>
    </source>
</evidence>
<dbReference type="AlphaFoldDB" id="A0A2R6NMX9"/>
<accession>A0A2R6NMX9</accession>
<protein>
    <submittedName>
        <fullName evidence="1">Uncharacterized protein</fullName>
    </submittedName>
</protein>
<comment type="caution">
    <text evidence="1">The sequence shown here is derived from an EMBL/GenBank/DDBJ whole genome shotgun (WGS) entry which is preliminary data.</text>
</comment>
<proteinExistence type="predicted"/>
<sequence>MEQVLSRIYLAGLGSCSHRPTGGGSRAGHVEHIQEHEIRHPRYTKPRFPEYYASSI</sequence>
<reference evidence="1 2" key="1">
    <citation type="submission" date="2018-02" db="EMBL/GenBank/DDBJ databases">
        <title>Genome sequence of the basidiomycete white-rot fungus Phlebia centrifuga.</title>
        <authorList>
            <person name="Granchi Z."/>
            <person name="Peng M."/>
            <person name="de Vries R.P."/>
            <person name="Hilden K."/>
            <person name="Makela M.R."/>
            <person name="Grigoriev I."/>
            <person name="Riley R."/>
        </authorList>
    </citation>
    <scope>NUCLEOTIDE SEQUENCE [LARGE SCALE GENOMIC DNA]</scope>
    <source>
        <strain evidence="1 2">FBCC195</strain>
    </source>
</reference>
<name>A0A2R6NMX9_9APHY</name>
<gene>
    <name evidence="1" type="ORF">PHLCEN_2v10561</name>
</gene>
<keyword evidence="2" id="KW-1185">Reference proteome</keyword>